<evidence type="ECO:0000256" key="3">
    <source>
        <dbReference type="ARBA" id="ARBA00023002"/>
    </source>
</evidence>
<evidence type="ECO:0000256" key="4">
    <source>
        <dbReference type="ARBA" id="ARBA00023033"/>
    </source>
</evidence>
<keyword evidence="3" id="KW-0560">Oxidoreductase</keyword>
<evidence type="ECO:0000256" key="5">
    <source>
        <dbReference type="SAM" id="Phobius"/>
    </source>
</evidence>
<keyword evidence="2" id="KW-0274">FAD</keyword>
<reference evidence="7" key="1">
    <citation type="submission" date="2014-12" db="EMBL/GenBank/DDBJ databases">
        <title>Genome Sequence of Valsa Canker Pathogens Uncovers a Specific Adaption of Colonization on Woody Bark.</title>
        <authorList>
            <person name="Yin Z."/>
            <person name="Liu H."/>
            <person name="Gao X."/>
            <person name="Li Z."/>
            <person name="Song N."/>
            <person name="Ke X."/>
            <person name="Dai Q."/>
            <person name="Wu Y."/>
            <person name="Sun Y."/>
            <person name="Xu J.-R."/>
            <person name="Kang Z.K."/>
            <person name="Wang L."/>
            <person name="Huang L."/>
        </authorList>
    </citation>
    <scope>NUCLEOTIDE SEQUENCE [LARGE SCALE GENOMIC DNA]</scope>
    <source>
        <strain evidence="7">03-8</strain>
    </source>
</reference>
<keyword evidence="5" id="KW-0472">Membrane</keyword>
<evidence type="ECO:0000313" key="7">
    <source>
        <dbReference type="EMBL" id="KUI71773.1"/>
    </source>
</evidence>
<organism evidence="7 8">
    <name type="scientific">Cytospora mali</name>
    <name type="common">Apple Valsa canker fungus</name>
    <name type="synonym">Valsa mali</name>
    <dbReference type="NCBI Taxonomy" id="578113"/>
    <lineage>
        <taxon>Eukaryota</taxon>
        <taxon>Fungi</taxon>
        <taxon>Dikarya</taxon>
        <taxon>Ascomycota</taxon>
        <taxon>Pezizomycotina</taxon>
        <taxon>Sordariomycetes</taxon>
        <taxon>Sordariomycetidae</taxon>
        <taxon>Diaporthales</taxon>
        <taxon>Cytosporaceae</taxon>
        <taxon>Cytospora</taxon>
    </lineage>
</organism>
<gene>
    <name evidence="7" type="ORF">VM1G_07361</name>
</gene>
<keyword evidence="8" id="KW-1185">Reference proteome</keyword>
<keyword evidence="5" id="KW-1133">Transmembrane helix</keyword>
<dbReference type="Gene3D" id="3.50.50.60">
    <property type="entry name" value="FAD/NAD(P)-binding domain"/>
    <property type="match status" value="1"/>
</dbReference>
<evidence type="ECO:0000256" key="1">
    <source>
        <dbReference type="ARBA" id="ARBA00022630"/>
    </source>
</evidence>
<evidence type="ECO:0000256" key="2">
    <source>
        <dbReference type="ARBA" id="ARBA00022827"/>
    </source>
</evidence>
<dbReference type="PANTHER" id="PTHR46972:SF1">
    <property type="entry name" value="FAD DEPENDENT OXIDOREDUCTASE DOMAIN-CONTAINING PROTEIN"/>
    <property type="match status" value="1"/>
</dbReference>
<dbReference type="OrthoDB" id="655030at2759"/>
<keyword evidence="5" id="KW-0812">Transmembrane</keyword>
<proteinExistence type="predicted"/>
<feature type="domain" description="FAD-binding" evidence="6">
    <location>
        <begin position="69"/>
        <end position="365"/>
    </location>
</feature>
<keyword evidence="4" id="KW-0503">Monooxygenase</keyword>
<sequence length="415" mass="45468">MASEPAQFLQGKRIIVAGGGISALAFVLALEQLWPSGLSSKAPEITVFERETRQGSIQQDAYTLDITGGNHDEGLVALQQLGLLDDVRAHSALNSGLINVWSDKWKFLASINPKAYGDLPAATMRITRENLKRILLDKAEKGNSTFRWQCVCTSAERLMNEQIRVTVQDAETGATFTEDCDLLIAADGANSKIRETFRPFDMKMEYSGATQIGGVSHLPQGLPHPVEEDYGLQMSSGEGVCCIYTPFDAHTIGWAVSTLGPARDAKAGDFTPEQFAALKKEALDTASMFEEPFQSIIAATDQATAFVRPAFERQPFQHDARVRGIVFVGDANRVVNPFVLVGANLALKDGWDLAEQLCHNGSLDAAVTAYDKLSIPRAAHAIKFSHERIRFGHSTGLMWKIYKYGMAAQRKMAKK</sequence>
<dbReference type="InterPro" id="IPR002938">
    <property type="entry name" value="FAD-bd"/>
</dbReference>
<dbReference type="InterPro" id="IPR036188">
    <property type="entry name" value="FAD/NAD-bd_sf"/>
</dbReference>
<accession>A0A194W6R4</accession>
<dbReference type="GO" id="GO:0071949">
    <property type="term" value="F:FAD binding"/>
    <property type="evidence" value="ECO:0007669"/>
    <property type="project" value="InterPro"/>
</dbReference>
<dbReference type="EMBL" id="CM003104">
    <property type="protein sequence ID" value="KUI71773.1"/>
    <property type="molecule type" value="Genomic_DNA"/>
</dbReference>
<protein>
    <submittedName>
        <fullName evidence="7">Zeaxanthin epoxidase, chloroplastic</fullName>
    </submittedName>
</protein>
<dbReference type="SUPFAM" id="SSF51905">
    <property type="entry name" value="FAD/NAD(P)-binding domain"/>
    <property type="match status" value="1"/>
</dbReference>
<name>A0A194W6R4_CYTMA</name>
<evidence type="ECO:0000259" key="6">
    <source>
        <dbReference type="Pfam" id="PF01494"/>
    </source>
</evidence>
<dbReference type="PANTHER" id="PTHR46972">
    <property type="entry name" value="MONOOXYGENASE ASQM-RELATED"/>
    <property type="match status" value="1"/>
</dbReference>
<evidence type="ECO:0000313" key="8">
    <source>
        <dbReference type="Proteomes" id="UP000078559"/>
    </source>
</evidence>
<dbReference type="Pfam" id="PF01494">
    <property type="entry name" value="FAD_binding_3"/>
    <property type="match status" value="1"/>
</dbReference>
<dbReference type="SMR" id="A0A194W6R4"/>
<keyword evidence="1" id="KW-0285">Flavoprotein</keyword>
<feature type="transmembrane region" description="Helical" evidence="5">
    <location>
        <begin position="14"/>
        <end position="34"/>
    </location>
</feature>
<dbReference type="Proteomes" id="UP000078559">
    <property type="component" value="Chromosome 7"/>
</dbReference>
<dbReference type="PRINTS" id="PR00420">
    <property type="entry name" value="RNGMNOXGNASE"/>
</dbReference>
<dbReference type="AlphaFoldDB" id="A0A194W6R4"/>
<dbReference type="GO" id="GO:0004497">
    <property type="term" value="F:monooxygenase activity"/>
    <property type="evidence" value="ECO:0007669"/>
    <property type="project" value="UniProtKB-KW"/>
</dbReference>